<evidence type="ECO:0000313" key="6">
    <source>
        <dbReference type="Proteomes" id="UP000019140"/>
    </source>
</evidence>
<dbReference type="InterPro" id="IPR037171">
    <property type="entry name" value="NagB/RpiA_transferase-like"/>
</dbReference>
<dbReference type="Gene3D" id="3.40.1080.10">
    <property type="entry name" value="Glutaconate Coenzyme A-transferase"/>
    <property type="match status" value="1"/>
</dbReference>
<feature type="domain" description="Acetyl-CoA hydrolase/transferase C-terminal" evidence="4">
    <location>
        <begin position="296"/>
        <end position="443"/>
    </location>
</feature>
<protein>
    <submittedName>
        <fullName evidence="5">Uncharacterized protein</fullName>
    </submittedName>
</protein>
<gene>
    <name evidence="5" type="ORF">ETSY2_03150</name>
</gene>
<evidence type="ECO:0000259" key="3">
    <source>
        <dbReference type="Pfam" id="PF02550"/>
    </source>
</evidence>
<dbReference type="InterPro" id="IPR038460">
    <property type="entry name" value="AcetylCoA_hyd_C_sf"/>
</dbReference>
<accession>W4MGK5</accession>
<dbReference type="GO" id="GO:0006083">
    <property type="term" value="P:acetate metabolic process"/>
    <property type="evidence" value="ECO:0007669"/>
    <property type="project" value="InterPro"/>
</dbReference>
<dbReference type="PANTHER" id="PTHR21432:SF20">
    <property type="entry name" value="ACETYL-COA HYDROLASE"/>
    <property type="match status" value="1"/>
</dbReference>
<keyword evidence="6" id="KW-1185">Reference proteome</keyword>
<evidence type="ECO:0000259" key="4">
    <source>
        <dbReference type="Pfam" id="PF13336"/>
    </source>
</evidence>
<dbReference type="EMBL" id="AZHX01000126">
    <property type="protein sequence ID" value="ETX08817.1"/>
    <property type="molecule type" value="Genomic_DNA"/>
</dbReference>
<dbReference type="Gene3D" id="3.30.750.70">
    <property type="entry name" value="4-hydroxybutyrate coenzyme like domains"/>
    <property type="match status" value="1"/>
</dbReference>
<comment type="caution">
    <text evidence="5">The sequence shown here is derived from an EMBL/GenBank/DDBJ whole genome shotgun (WGS) entry which is preliminary data.</text>
</comment>
<dbReference type="HOGENOM" id="CLU_030703_1_0_7"/>
<reference evidence="5 6" key="1">
    <citation type="journal article" date="2014" name="Nature">
        <title>An environmental bacterial taxon with a large and distinct metabolic repertoire.</title>
        <authorList>
            <person name="Wilson M.C."/>
            <person name="Mori T."/>
            <person name="Ruckert C."/>
            <person name="Uria A.R."/>
            <person name="Helf M.J."/>
            <person name="Takada K."/>
            <person name="Gernert C."/>
            <person name="Steffens U.A."/>
            <person name="Heycke N."/>
            <person name="Schmitt S."/>
            <person name="Rinke C."/>
            <person name="Helfrich E.J."/>
            <person name="Brachmann A.O."/>
            <person name="Gurgui C."/>
            <person name="Wakimoto T."/>
            <person name="Kracht M."/>
            <person name="Crusemann M."/>
            <person name="Hentschel U."/>
            <person name="Abe I."/>
            <person name="Matsunaga S."/>
            <person name="Kalinowski J."/>
            <person name="Takeyama H."/>
            <person name="Piel J."/>
        </authorList>
    </citation>
    <scope>NUCLEOTIDE SEQUENCE [LARGE SCALE GENOMIC DNA]</scope>
    <source>
        <strain evidence="6">TSY2</strain>
    </source>
</reference>
<dbReference type="PANTHER" id="PTHR21432">
    <property type="entry name" value="ACETYL-COA HYDROLASE-RELATED"/>
    <property type="match status" value="1"/>
</dbReference>
<dbReference type="InterPro" id="IPR026888">
    <property type="entry name" value="AcetylCoA_hyd_C"/>
</dbReference>
<dbReference type="GO" id="GO:0008775">
    <property type="term" value="F:acetate CoA-transferase activity"/>
    <property type="evidence" value="ECO:0007669"/>
    <property type="project" value="InterPro"/>
</dbReference>
<dbReference type="InterPro" id="IPR003702">
    <property type="entry name" value="ActCoA_hydro_N"/>
</dbReference>
<feature type="domain" description="Acetyl-CoA hydrolase/transferase N-terminal" evidence="3">
    <location>
        <begin position="92"/>
        <end position="196"/>
    </location>
</feature>
<name>W4MGK5_9BACT</name>
<dbReference type="AlphaFoldDB" id="W4MGK5"/>
<dbReference type="Pfam" id="PF13336">
    <property type="entry name" value="AcetylCoA_hyd_C"/>
    <property type="match status" value="1"/>
</dbReference>
<evidence type="ECO:0000313" key="5">
    <source>
        <dbReference type="EMBL" id="ETX08817.1"/>
    </source>
</evidence>
<dbReference type="SUPFAM" id="SSF100950">
    <property type="entry name" value="NagB/RpiA/CoA transferase-like"/>
    <property type="match status" value="2"/>
</dbReference>
<evidence type="ECO:0000256" key="1">
    <source>
        <dbReference type="ARBA" id="ARBA00009632"/>
    </source>
</evidence>
<comment type="similarity">
    <text evidence="1">Belongs to the acetyl-CoA hydrolase/transferase family.</text>
</comment>
<proteinExistence type="inferred from homology"/>
<dbReference type="Pfam" id="PF02550">
    <property type="entry name" value="AcetylCoA_hydro"/>
    <property type="match status" value="1"/>
</dbReference>
<organism evidence="5 6">
    <name type="scientific">Candidatus Entotheonella gemina</name>
    <dbReference type="NCBI Taxonomy" id="1429439"/>
    <lineage>
        <taxon>Bacteria</taxon>
        <taxon>Pseudomonadati</taxon>
        <taxon>Nitrospinota/Tectimicrobiota group</taxon>
        <taxon>Candidatus Tectimicrobiota</taxon>
        <taxon>Candidatus Entotheonellia</taxon>
        <taxon>Candidatus Entotheonellales</taxon>
        <taxon>Candidatus Entotheonellaceae</taxon>
        <taxon>Candidatus Entotheonella</taxon>
    </lineage>
</organism>
<evidence type="ECO:0000256" key="2">
    <source>
        <dbReference type="ARBA" id="ARBA00022679"/>
    </source>
</evidence>
<dbReference type="Proteomes" id="UP000019140">
    <property type="component" value="Unassembled WGS sequence"/>
</dbReference>
<dbReference type="Gene3D" id="3.40.1080.20">
    <property type="entry name" value="Acetyl-CoA hydrolase/transferase C-terminal domain"/>
    <property type="match status" value="1"/>
</dbReference>
<sequence length="450" mass="48877">MTHEAPGGGTIGMASWQTRYRDKLVSIDDALQVIQPGQTVAFGMNGNIPAGLCHALGKRLPSLPGLHLMGSGALEPLPFHQPDVAAQYSVQDMFLTAATRPAMKQRSLDFLPFTTALWPSDLLDRSRPLDVFLTSVSPPDEHGYCNFGFMLWASADLAEAAAVVIAEVDEDHIVTYGDSHIHVSQFDYLVEKPQATVLGDVTTTMGFASPSDLDRQIAAHASALIRDGDTLQLGAGTVSMAVVDYLKEKNDLGLHSEICPTGIPQLIAAGNINGQYKTLNPRKAVCTALWGDEFALDFAHLNPAIELHRMRYTNNPRIIAQHDNMIAINNALTIDLTGQVTAESFGPQMYSGIGGQLDFMIGAQLAKNGRAVTVLPSTAKAGTISRIVPQHPEGAIVSVPRTYLNYVVTEYGAVDLLGKSQRERAERLMSIAHPHFRDELWQAAKVLYWP</sequence>
<keyword evidence="2" id="KW-0808">Transferase</keyword>
<dbReference type="InterPro" id="IPR046433">
    <property type="entry name" value="ActCoA_hydro"/>
</dbReference>